<protein>
    <recommendedName>
        <fullName evidence="12">Sulfate transporter CysZ</fullName>
    </recommendedName>
</protein>
<dbReference type="GO" id="GO:0009675">
    <property type="term" value="F:high-affinity sulfate:proton symporter activity"/>
    <property type="evidence" value="ECO:0007669"/>
    <property type="project" value="TreeGrafter"/>
</dbReference>
<dbReference type="SMART" id="SM00271">
    <property type="entry name" value="DnaJ"/>
    <property type="match status" value="1"/>
</dbReference>
<dbReference type="GO" id="GO:0019344">
    <property type="term" value="P:cysteine biosynthetic process"/>
    <property type="evidence" value="ECO:0007669"/>
    <property type="project" value="UniProtKB-UniRule"/>
</dbReference>
<accession>A0A6I6EKH2</accession>
<evidence type="ECO:0000256" key="8">
    <source>
        <dbReference type="ARBA" id="ARBA00023032"/>
    </source>
</evidence>
<keyword evidence="2 12" id="KW-0813">Transport</keyword>
<dbReference type="EMBL" id="CP039268">
    <property type="protein sequence ID" value="QGU33587.1"/>
    <property type="molecule type" value="Genomic_DNA"/>
</dbReference>
<evidence type="ECO:0000256" key="4">
    <source>
        <dbReference type="ARBA" id="ARBA00022519"/>
    </source>
</evidence>
<dbReference type="PANTHER" id="PTHR37468">
    <property type="entry name" value="SULFATE TRANSPORTER CYSZ"/>
    <property type="match status" value="1"/>
</dbReference>
<evidence type="ECO:0000256" key="7">
    <source>
        <dbReference type="ARBA" id="ARBA00022989"/>
    </source>
</evidence>
<keyword evidence="6 12" id="KW-0812">Transmembrane</keyword>
<dbReference type="OrthoDB" id="5292355at2"/>
<dbReference type="InterPro" id="IPR050480">
    <property type="entry name" value="CysZ-like"/>
</dbReference>
<feature type="region of interest" description="Disordered" evidence="13">
    <location>
        <begin position="315"/>
        <end position="342"/>
    </location>
</feature>
<reference evidence="15 16" key="1">
    <citation type="submission" date="2019-12" db="EMBL/GenBank/DDBJ databases">
        <title>The complete genome of the thermophilic, anoxygenic phototrophic gammaproteobacterium Thermochromatium tepidum.</title>
        <authorList>
            <person name="Sattley W.M."/>
            <person name="Swingley W.D."/>
            <person name="Burchell B.M."/>
            <person name="Gurbani S.A."/>
            <person name="Kujawa C.M."/>
            <person name="Nuccio D.A."/>
            <person name="Schladweiler J."/>
            <person name="Shaffer K.N."/>
            <person name="Stokes L.M."/>
            <person name="Touchman J.W."/>
            <person name="Blankenship R.E."/>
            <person name="Madigan M.T."/>
        </authorList>
    </citation>
    <scope>NUCLEOTIDE SEQUENCE [LARGE SCALE GENOMIC DNA]</scope>
    <source>
        <strain evidence="15 16">ATCC 43061</strain>
    </source>
</reference>
<dbReference type="Proteomes" id="UP000426424">
    <property type="component" value="Chromosome"/>
</dbReference>
<evidence type="ECO:0000256" key="11">
    <source>
        <dbReference type="ARBA" id="ARBA00023192"/>
    </source>
</evidence>
<evidence type="ECO:0000256" key="6">
    <source>
        <dbReference type="ARBA" id="ARBA00022692"/>
    </source>
</evidence>
<dbReference type="InterPro" id="IPR059112">
    <property type="entry name" value="CysZ/EI24"/>
</dbReference>
<dbReference type="NCBIfam" id="NF003433">
    <property type="entry name" value="PRK04949.1"/>
    <property type="match status" value="1"/>
</dbReference>
<dbReference type="Pfam" id="PF07264">
    <property type="entry name" value="EI24"/>
    <property type="match status" value="1"/>
</dbReference>
<comment type="similarity">
    <text evidence="12">Belongs to the CysZ family.</text>
</comment>
<dbReference type="KEGG" id="ttp:E6P07_11730"/>
<evidence type="ECO:0000256" key="5">
    <source>
        <dbReference type="ARBA" id="ARBA00022605"/>
    </source>
</evidence>
<evidence type="ECO:0000313" key="15">
    <source>
        <dbReference type="EMBL" id="QGU33587.1"/>
    </source>
</evidence>
<keyword evidence="8 12" id="KW-0764">Sulfate transport</keyword>
<dbReference type="CDD" id="cd06257">
    <property type="entry name" value="DnaJ"/>
    <property type="match status" value="1"/>
</dbReference>
<proteinExistence type="inferred from homology"/>
<dbReference type="InterPro" id="IPR036869">
    <property type="entry name" value="J_dom_sf"/>
</dbReference>
<keyword evidence="3 12" id="KW-1003">Cell membrane</keyword>
<evidence type="ECO:0000256" key="1">
    <source>
        <dbReference type="ARBA" id="ARBA00004141"/>
    </source>
</evidence>
<evidence type="ECO:0000256" key="2">
    <source>
        <dbReference type="ARBA" id="ARBA00022448"/>
    </source>
</evidence>
<sequence length="398" mass="44042">MSNHPIAGVGYLLQGLSLIARPGIKRFVLVPLLLNLLIFSAAIYVGIGQFEGLMQLMESRLPTWLGWLDWIIWPLFILLLFIIVFYTFGLVANLIAAPFNGLLAEKVELLLTGRPIAQEGDYARLLAELGPTLLDELRKLAYALLWAIPFLLLLLIPLVGPVLWFLYTAWMLAVEYSDYPMGNHGLRFAEMRRRLSERRWLSLGFGAAVAGMSMVPVLNFLLMPVAVAGATAMWVREFRSPNGYQGPHQSRVATHYILLTIDHLSGYMDGEIRAGPLAGRTLAATETSELLGLLDLCYRTDAESAEALEVYLTHERGQRIQGPRPHPGHAGAPPPSDRPGMDENEARAILGLAPEAGADEIQAAHRRLIQRLHPDRGGSDYLAAKVNEAKRVLMASRL</sequence>
<keyword evidence="10" id="KW-0143">Chaperone</keyword>
<evidence type="ECO:0000256" key="10">
    <source>
        <dbReference type="ARBA" id="ARBA00023186"/>
    </source>
</evidence>
<feature type="transmembrane region" description="Helical" evidence="12">
    <location>
        <begin position="27"/>
        <end position="50"/>
    </location>
</feature>
<dbReference type="AlphaFoldDB" id="A0A6I6EKH2"/>
<gene>
    <name evidence="12 15" type="primary">cysZ</name>
    <name evidence="15" type="ORF">E6P07_11730</name>
</gene>
<dbReference type="SUPFAM" id="SSF46565">
    <property type="entry name" value="Chaperone J-domain"/>
    <property type="match status" value="1"/>
</dbReference>
<evidence type="ECO:0000256" key="13">
    <source>
        <dbReference type="SAM" id="MobiDB-lite"/>
    </source>
</evidence>
<feature type="domain" description="J" evidence="14">
    <location>
        <begin position="345"/>
        <end position="398"/>
    </location>
</feature>
<evidence type="ECO:0000256" key="9">
    <source>
        <dbReference type="ARBA" id="ARBA00023136"/>
    </source>
</evidence>
<dbReference type="GO" id="GO:0005886">
    <property type="term" value="C:plasma membrane"/>
    <property type="evidence" value="ECO:0007669"/>
    <property type="project" value="UniProtKB-SubCell"/>
</dbReference>
<evidence type="ECO:0000256" key="3">
    <source>
        <dbReference type="ARBA" id="ARBA00022475"/>
    </source>
</evidence>
<name>A0A6I6EKH2_THETI</name>
<feature type="transmembrane region" description="Helical" evidence="12">
    <location>
        <begin position="200"/>
        <end position="222"/>
    </location>
</feature>
<comment type="function">
    <text evidence="12">High affinity, high specificity proton-dependent sulfate transporter, which mediates sulfate uptake. Provides the sulfur source for the cysteine synthesis pathway.</text>
</comment>
<keyword evidence="16" id="KW-1185">Reference proteome</keyword>
<dbReference type="HAMAP" id="MF_00468">
    <property type="entry name" value="CysZ"/>
    <property type="match status" value="1"/>
</dbReference>
<keyword evidence="7 12" id="KW-1133">Transmembrane helix</keyword>
<dbReference type="PROSITE" id="PS50076">
    <property type="entry name" value="DNAJ_2"/>
    <property type="match status" value="1"/>
</dbReference>
<dbReference type="GO" id="GO:0000103">
    <property type="term" value="P:sulfate assimilation"/>
    <property type="evidence" value="ECO:0007669"/>
    <property type="project" value="InterPro"/>
</dbReference>
<evidence type="ECO:0000313" key="16">
    <source>
        <dbReference type="Proteomes" id="UP000426424"/>
    </source>
</evidence>
<feature type="transmembrane region" description="Helical" evidence="12">
    <location>
        <begin position="140"/>
        <end position="156"/>
    </location>
</feature>
<dbReference type="InterPro" id="IPR022985">
    <property type="entry name" value="Sulfate_CysZ"/>
</dbReference>
<keyword evidence="9 12" id="KW-0472">Membrane</keyword>
<dbReference type="Gene3D" id="1.10.287.110">
    <property type="entry name" value="DnaJ domain"/>
    <property type="match status" value="1"/>
</dbReference>
<keyword evidence="5 12" id="KW-0028">Amino-acid biosynthesis</keyword>
<dbReference type="RefSeq" id="WP_153975779.1">
    <property type="nucleotide sequence ID" value="NZ_CP039268.1"/>
</dbReference>
<evidence type="ECO:0000259" key="14">
    <source>
        <dbReference type="PROSITE" id="PS50076"/>
    </source>
</evidence>
<organism evidence="15 16">
    <name type="scientific">Thermochromatium tepidum ATCC 43061</name>
    <dbReference type="NCBI Taxonomy" id="316276"/>
    <lineage>
        <taxon>Bacteria</taxon>
        <taxon>Pseudomonadati</taxon>
        <taxon>Pseudomonadota</taxon>
        <taxon>Gammaproteobacteria</taxon>
        <taxon>Chromatiales</taxon>
        <taxon>Chromatiaceae</taxon>
        <taxon>Thermochromatium</taxon>
    </lineage>
</organism>
<dbReference type="PANTHER" id="PTHR37468:SF1">
    <property type="entry name" value="SULFATE TRANSPORTER CYSZ"/>
    <property type="match status" value="1"/>
</dbReference>
<keyword evidence="4 12" id="KW-0997">Cell inner membrane</keyword>
<evidence type="ECO:0000256" key="12">
    <source>
        <dbReference type="HAMAP-Rule" id="MF_00468"/>
    </source>
</evidence>
<feature type="transmembrane region" description="Helical" evidence="12">
    <location>
        <begin position="70"/>
        <end position="96"/>
    </location>
</feature>
<comment type="subcellular location">
    <subcellularLocation>
        <location evidence="12">Cell inner membrane</location>
        <topology evidence="12">Multi-pass membrane protein</topology>
    </subcellularLocation>
    <subcellularLocation>
        <location evidence="1">Membrane</location>
        <topology evidence="1">Multi-pass membrane protein</topology>
    </subcellularLocation>
</comment>
<keyword evidence="11 12" id="KW-0198">Cysteine biosynthesis</keyword>
<dbReference type="InterPro" id="IPR001623">
    <property type="entry name" value="DnaJ_domain"/>
</dbReference>